<keyword evidence="2" id="KW-1133">Transmembrane helix</keyword>
<proteinExistence type="predicted"/>
<feature type="region of interest" description="Disordered" evidence="1">
    <location>
        <begin position="130"/>
        <end position="149"/>
    </location>
</feature>
<dbReference type="Proteomes" id="UP000749559">
    <property type="component" value="Unassembled WGS sequence"/>
</dbReference>
<protein>
    <submittedName>
        <fullName evidence="3">Uncharacterized protein</fullName>
    </submittedName>
</protein>
<evidence type="ECO:0000313" key="3">
    <source>
        <dbReference type="EMBL" id="CAH1779895.1"/>
    </source>
</evidence>
<dbReference type="AlphaFoldDB" id="A0A8J1Y908"/>
<name>A0A8J1Y908_OWEFU</name>
<evidence type="ECO:0000256" key="2">
    <source>
        <dbReference type="SAM" id="Phobius"/>
    </source>
</evidence>
<feature type="transmembrane region" description="Helical" evidence="2">
    <location>
        <begin position="40"/>
        <end position="73"/>
    </location>
</feature>
<keyword evidence="2" id="KW-0812">Transmembrane</keyword>
<reference evidence="3" key="1">
    <citation type="submission" date="2022-03" db="EMBL/GenBank/DDBJ databases">
        <authorList>
            <person name="Martin C."/>
        </authorList>
    </citation>
    <scope>NUCLEOTIDE SEQUENCE</scope>
</reference>
<organism evidence="3 4">
    <name type="scientific">Owenia fusiformis</name>
    <name type="common">Polychaete worm</name>
    <dbReference type="NCBI Taxonomy" id="6347"/>
    <lineage>
        <taxon>Eukaryota</taxon>
        <taxon>Metazoa</taxon>
        <taxon>Spiralia</taxon>
        <taxon>Lophotrochozoa</taxon>
        <taxon>Annelida</taxon>
        <taxon>Polychaeta</taxon>
        <taxon>Sedentaria</taxon>
        <taxon>Canalipalpata</taxon>
        <taxon>Sabellida</taxon>
        <taxon>Oweniida</taxon>
        <taxon>Oweniidae</taxon>
        <taxon>Owenia</taxon>
    </lineage>
</organism>
<feature type="compositionally biased region" description="Basic and acidic residues" evidence="1">
    <location>
        <begin position="130"/>
        <end position="145"/>
    </location>
</feature>
<keyword evidence="2" id="KW-0472">Membrane</keyword>
<sequence length="258" mass="28740">MLQLQFRKLKEMMGKLCNPVGSEGGHFFTPLFSLLAFTGFLLICLVNICILCCYSGIVFMTIGFIGGMMICILRRRALKRPTLKNLKNISMPEEYSISKPETISTGNAKNKDAVYTVNATNKDADHTVNVRSKTETLSKTNEPREAGTLSETNALSTAETLFVKSHNVNVLTYNMVEPTEIVVSRGQFVEPAKRMVVPNEQVMAPTLERITQGERIVVPKEHLVESTEGKVLQNEHVVVTIEIMGNESVFENVKNCSH</sequence>
<evidence type="ECO:0000313" key="4">
    <source>
        <dbReference type="Proteomes" id="UP000749559"/>
    </source>
</evidence>
<evidence type="ECO:0000256" key="1">
    <source>
        <dbReference type="SAM" id="MobiDB-lite"/>
    </source>
</evidence>
<gene>
    <name evidence="3" type="ORF">OFUS_LOCUS6655</name>
</gene>
<dbReference type="EMBL" id="CAIIXF020000003">
    <property type="protein sequence ID" value="CAH1779895.1"/>
    <property type="molecule type" value="Genomic_DNA"/>
</dbReference>
<keyword evidence="4" id="KW-1185">Reference proteome</keyword>
<accession>A0A8J1Y908</accession>
<comment type="caution">
    <text evidence="3">The sequence shown here is derived from an EMBL/GenBank/DDBJ whole genome shotgun (WGS) entry which is preliminary data.</text>
</comment>